<dbReference type="SUPFAM" id="SSF53850">
    <property type="entry name" value="Periplasmic binding protein-like II"/>
    <property type="match status" value="1"/>
</dbReference>
<dbReference type="EMBL" id="JBHRSP010000017">
    <property type="protein sequence ID" value="MFC3073737.1"/>
    <property type="molecule type" value="Genomic_DNA"/>
</dbReference>
<name>A0ABV7DFM1_9HYPH</name>
<dbReference type="InterPro" id="IPR001638">
    <property type="entry name" value="Solute-binding_3/MltF_N"/>
</dbReference>
<dbReference type="Pfam" id="PF00497">
    <property type="entry name" value="SBP_bac_3"/>
    <property type="match status" value="1"/>
</dbReference>
<reference evidence="6" key="1">
    <citation type="journal article" date="2019" name="Int. J. Syst. Evol. Microbiol.">
        <title>The Global Catalogue of Microorganisms (GCM) 10K type strain sequencing project: providing services to taxonomists for standard genome sequencing and annotation.</title>
        <authorList>
            <consortium name="The Broad Institute Genomics Platform"/>
            <consortium name="The Broad Institute Genome Sequencing Center for Infectious Disease"/>
            <person name="Wu L."/>
            <person name="Ma J."/>
        </authorList>
    </citation>
    <scope>NUCLEOTIDE SEQUENCE [LARGE SCALE GENOMIC DNA]</scope>
    <source>
        <strain evidence="6">KCTC 52677</strain>
    </source>
</reference>
<proteinExistence type="predicted"/>
<evidence type="ECO:0000256" key="1">
    <source>
        <dbReference type="ARBA" id="ARBA00004418"/>
    </source>
</evidence>
<dbReference type="Gene3D" id="3.40.190.10">
    <property type="entry name" value="Periplasmic binding protein-like II"/>
    <property type="match status" value="2"/>
</dbReference>
<evidence type="ECO:0000256" key="3">
    <source>
        <dbReference type="SAM" id="SignalP"/>
    </source>
</evidence>
<evidence type="ECO:0000313" key="6">
    <source>
        <dbReference type="Proteomes" id="UP001595377"/>
    </source>
</evidence>
<gene>
    <name evidence="5" type="ORF">ACFOHH_11550</name>
</gene>
<comment type="subcellular location">
    <subcellularLocation>
        <location evidence="1">Periplasm</location>
    </subcellularLocation>
</comment>
<dbReference type="SMART" id="SM00062">
    <property type="entry name" value="PBPb"/>
    <property type="match status" value="1"/>
</dbReference>
<comment type="caution">
    <text evidence="5">The sequence shown here is derived from an EMBL/GenBank/DDBJ whole genome shotgun (WGS) entry which is preliminary data.</text>
</comment>
<feature type="chain" id="PRO_5045809086" evidence="3">
    <location>
        <begin position="26"/>
        <end position="263"/>
    </location>
</feature>
<evidence type="ECO:0000259" key="4">
    <source>
        <dbReference type="SMART" id="SM00062"/>
    </source>
</evidence>
<dbReference type="PANTHER" id="PTHR35936">
    <property type="entry name" value="MEMBRANE-BOUND LYTIC MUREIN TRANSGLYCOSYLASE F"/>
    <property type="match status" value="1"/>
</dbReference>
<dbReference type="RefSeq" id="WP_257313154.1">
    <property type="nucleotide sequence ID" value="NZ_JANFDG010000004.1"/>
</dbReference>
<protein>
    <submittedName>
        <fullName evidence="5">Transporter substrate-binding domain-containing protein</fullName>
    </submittedName>
</protein>
<keyword evidence="6" id="KW-1185">Reference proteome</keyword>
<feature type="signal peptide" evidence="3">
    <location>
        <begin position="1"/>
        <end position="25"/>
    </location>
</feature>
<accession>A0ABV7DFM1</accession>
<feature type="domain" description="Solute-binding protein family 3/N-terminal" evidence="4">
    <location>
        <begin position="36"/>
        <end position="255"/>
    </location>
</feature>
<sequence length="263" mass="28134">MKRRTLMTGAVALTLAAAVPALALADTLDDIKARGTLRAAIDLGSPPFGMQDANMQPTGSEVESAKLLADHLGVKLEIVEVTSPNRIPFLLTGKADVVIASLSISEERKQVIDFADPHGVIQVIAAAPKGIEIKSLEDLKGKELATTRGTTNDKEATTQATESTIVRYDDDATLVTALVSGQNDIMVSAPQIMNAVNERRTADPLEAKIVLKVNPYAVGLRKGEDALKAAVNQWVADDLANGKLNEIYKRYNNVDLPAEMPKP</sequence>
<keyword evidence="2 3" id="KW-0732">Signal</keyword>
<dbReference type="PANTHER" id="PTHR35936:SF17">
    <property type="entry name" value="ARGININE-BINDING EXTRACELLULAR PROTEIN ARTP"/>
    <property type="match status" value="1"/>
</dbReference>
<evidence type="ECO:0000256" key="2">
    <source>
        <dbReference type="ARBA" id="ARBA00022729"/>
    </source>
</evidence>
<dbReference type="Proteomes" id="UP001595377">
    <property type="component" value="Unassembled WGS sequence"/>
</dbReference>
<organism evidence="5 6">
    <name type="scientific">Shinella pollutisoli</name>
    <dbReference type="NCBI Taxonomy" id="2250594"/>
    <lineage>
        <taxon>Bacteria</taxon>
        <taxon>Pseudomonadati</taxon>
        <taxon>Pseudomonadota</taxon>
        <taxon>Alphaproteobacteria</taxon>
        <taxon>Hyphomicrobiales</taxon>
        <taxon>Rhizobiaceae</taxon>
        <taxon>Shinella</taxon>
    </lineage>
</organism>
<evidence type="ECO:0000313" key="5">
    <source>
        <dbReference type="EMBL" id="MFC3073737.1"/>
    </source>
</evidence>